<dbReference type="EMBL" id="BOMB01000008">
    <property type="protein sequence ID" value="GID10456.1"/>
    <property type="molecule type" value="Genomic_DNA"/>
</dbReference>
<organism evidence="2 3">
    <name type="scientific">Actinocatenispora rupis</name>
    <dbReference type="NCBI Taxonomy" id="519421"/>
    <lineage>
        <taxon>Bacteria</taxon>
        <taxon>Bacillati</taxon>
        <taxon>Actinomycetota</taxon>
        <taxon>Actinomycetes</taxon>
        <taxon>Micromonosporales</taxon>
        <taxon>Micromonosporaceae</taxon>
        <taxon>Actinocatenispora</taxon>
    </lineage>
</organism>
<feature type="transmembrane region" description="Helical" evidence="1">
    <location>
        <begin position="115"/>
        <end position="135"/>
    </location>
</feature>
<keyword evidence="3" id="KW-1185">Reference proteome</keyword>
<evidence type="ECO:0000313" key="3">
    <source>
        <dbReference type="Proteomes" id="UP000612808"/>
    </source>
</evidence>
<sequence>MRTAYRVFAYLIAVEVVVQAAVIAYGVFGLGKWIDDGHVVTKHNADSGSITGSAGFVIHAVNGELLVPLLAIVLLILSLFARIPGGVKWAGLILLLVVVQVALGLLSHAVPGLGALHGIDALAIFGVAAVAGYRVPRHRPADSRPAEQPSGTRV</sequence>
<keyword evidence="1" id="KW-0472">Membrane</keyword>
<evidence type="ECO:0000313" key="2">
    <source>
        <dbReference type="EMBL" id="GID10456.1"/>
    </source>
</evidence>
<protein>
    <submittedName>
        <fullName evidence="2">Uncharacterized protein</fullName>
    </submittedName>
</protein>
<feature type="transmembrane region" description="Helical" evidence="1">
    <location>
        <begin position="89"/>
        <end position="109"/>
    </location>
</feature>
<feature type="transmembrane region" description="Helical" evidence="1">
    <location>
        <begin position="7"/>
        <end position="28"/>
    </location>
</feature>
<proteinExistence type="predicted"/>
<dbReference type="Proteomes" id="UP000612808">
    <property type="component" value="Unassembled WGS sequence"/>
</dbReference>
<gene>
    <name evidence="2" type="ORF">Aru02nite_13450</name>
</gene>
<feature type="transmembrane region" description="Helical" evidence="1">
    <location>
        <begin position="56"/>
        <end position="77"/>
    </location>
</feature>
<name>A0A8J3J2N4_9ACTN</name>
<reference evidence="2" key="1">
    <citation type="submission" date="2021-01" db="EMBL/GenBank/DDBJ databases">
        <title>Whole genome shotgun sequence of Actinocatenispora rupis NBRC 107355.</title>
        <authorList>
            <person name="Komaki H."/>
            <person name="Tamura T."/>
        </authorList>
    </citation>
    <scope>NUCLEOTIDE SEQUENCE</scope>
    <source>
        <strain evidence="2">NBRC 107355</strain>
    </source>
</reference>
<accession>A0A8J3J2N4</accession>
<keyword evidence="1" id="KW-1133">Transmembrane helix</keyword>
<dbReference type="AlphaFoldDB" id="A0A8J3J2N4"/>
<dbReference type="RefSeq" id="WP_203655761.1">
    <property type="nucleotide sequence ID" value="NZ_BAAAZM010000003.1"/>
</dbReference>
<comment type="caution">
    <text evidence="2">The sequence shown here is derived from an EMBL/GenBank/DDBJ whole genome shotgun (WGS) entry which is preliminary data.</text>
</comment>
<keyword evidence="1" id="KW-0812">Transmembrane</keyword>
<evidence type="ECO:0000256" key="1">
    <source>
        <dbReference type="SAM" id="Phobius"/>
    </source>
</evidence>